<dbReference type="EMBL" id="PNYA01000001">
    <property type="protein sequence ID" value="PMS23904.1"/>
    <property type="molecule type" value="Genomic_DNA"/>
</dbReference>
<organism evidence="2 3">
    <name type="scientific">Trinickia dabaoshanensis</name>
    <dbReference type="NCBI Taxonomy" id="564714"/>
    <lineage>
        <taxon>Bacteria</taxon>
        <taxon>Pseudomonadati</taxon>
        <taxon>Pseudomonadota</taxon>
        <taxon>Betaproteobacteria</taxon>
        <taxon>Burkholderiales</taxon>
        <taxon>Burkholderiaceae</taxon>
        <taxon>Trinickia</taxon>
    </lineage>
</organism>
<feature type="transmembrane region" description="Helical" evidence="1">
    <location>
        <begin position="38"/>
        <end position="60"/>
    </location>
</feature>
<name>A0A2N7W3C6_9BURK</name>
<keyword evidence="1" id="KW-0472">Membrane</keyword>
<evidence type="ECO:0000256" key="1">
    <source>
        <dbReference type="SAM" id="Phobius"/>
    </source>
</evidence>
<accession>A0A2N7W3C6</accession>
<keyword evidence="3" id="KW-1185">Reference proteome</keyword>
<dbReference type="AlphaFoldDB" id="A0A2N7W3C6"/>
<comment type="caution">
    <text evidence="2">The sequence shown here is derived from an EMBL/GenBank/DDBJ whole genome shotgun (WGS) entry which is preliminary data.</text>
</comment>
<evidence type="ECO:0008006" key="4">
    <source>
        <dbReference type="Google" id="ProtNLM"/>
    </source>
</evidence>
<proteinExistence type="predicted"/>
<dbReference type="Proteomes" id="UP000235616">
    <property type="component" value="Unassembled WGS sequence"/>
</dbReference>
<keyword evidence="1" id="KW-0812">Transmembrane</keyword>
<feature type="transmembrane region" description="Helical" evidence="1">
    <location>
        <begin position="72"/>
        <end position="96"/>
    </location>
</feature>
<keyword evidence="1" id="KW-1133">Transmembrane helix</keyword>
<reference evidence="2 3" key="1">
    <citation type="submission" date="2018-01" db="EMBL/GenBank/DDBJ databases">
        <title>Whole genome analyses suggest that Burkholderia sensu lato contains two further novel genera in the rhizoxinica-symbiotica group Mycetohabitans gen. nov., and Trinickia gen. nov.: implications for the evolution of diazotrophy and nodulation in the Burkholderiaceae.</title>
        <authorList>
            <person name="Estrada-de los Santos P."/>
            <person name="Palmer M."/>
            <person name="Chavez-Ramirez B."/>
            <person name="Beukes C."/>
            <person name="Steenkamp E.T."/>
            <person name="Hirsch A.M."/>
            <person name="Manyaka P."/>
            <person name="Maluk M."/>
            <person name="Lafos M."/>
            <person name="Crook M."/>
            <person name="Gross E."/>
            <person name="Simon M.F."/>
            <person name="Bueno dos Reis Junior F."/>
            <person name="Poole P.S."/>
            <person name="Venter S.N."/>
            <person name="James E.K."/>
        </authorList>
    </citation>
    <scope>NUCLEOTIDE SEQUENCE [LARGE SCALE GENOMIC DNA]</scope>
    <source>
        <strain evidence="2 3">GIMN1.004</strain>
    </source>
</reference>
<protein>
    <recommendedName>
        <fullName evidence="4">Lipopolysaccharide N-acetylglucosaminyl transferase</fullName>
    </recommendedName>
</protein>
<dbReference type="OrthoDB" id="5393896at2"/>
<evidence type="ECO:0000313" key="2">
    <source>
        <dbReference type="EMBL" id="PMS23904.1"/>
    </source>
</evidence>
<sequence length="339" mass="36775">MLDNRERLITGLALAGAALLQAAAIVGALHAGRFADPLVALLVLQAIVAAAEAVAFRRLLPLELREPRRTVLLHLWLASMLVPCVGGLIEVLAAAWGKWVPMRRSLRDPGIVGRPEFVSYLVSRVAHGGGARVQSRLVNTRAATSDRLAALVAIQGLPTHTTGALLRELLADPVDDLRLLAYGTLDQAENEIVRKISDSKEALRLTASDDERRALHRRLAELHFELVYQQLAQGDVYQHTLKQADGHARQAQALPGGEHDAALWLLRARLALAQHRPDAAAPLLERASELGFPRERLLPWLAEAAFLQGHHARTAELAAALAHGSAAPALKPALDYWTS</sequence>
<gene>
    <name evidence="2" type="ORF">C0Z18_01755</name>
</gene>
<dbReference type="RefSeq" id="WP_102643610.1">
    <property type="nucleotide sequence ID" value="NZ_PNYA01000001.1"/>
</dbReference>
<evidence type="ECO:0000313" key="3">
    <source>
        <dbReference type="Proteomes" id="UP000235616"/>
    </source>
</evidence>